<gene>
    <name evidence="2" type="ORF">SAMN05920897_11928</name>
</gene>
<dbReference type="Proteomes" id="UP000186400">
    <property type="component" value="Unassembled WGS sequence"/>
</dbReference>
<accession>A0A1N6WXP0</accession>
<organism evidence="2 3">
    <name type="scientific">Alkalispirochaeta americana</name>
    <dbReference type="NCBI Taxonomy" id="159291"/>
    <lineage>
        <taxon>Bacteria</taxon>
        <taxon>Pseudomonadati</taxon>
        <taxon>Spirochaetota</taxon>
        <taxon>Spirochaetia</taxon>
        <taxon>Spirochaetales</taxon>
        <taxon>Spirochaetaceae</taxon>
        <taxon>Alkalispirochaeta</taxon>
    </lineage>
</organism>
<feature type="transmembrane region" description="Helical" evidence="1">
    <location>
        <begin position="96"/>
        <end position="115"/>
    </location>
</feature>
<keyword evidence="3" id="KW-1185">Reference proteome</keyword>
<keyword evidence="1" id="KW-0472">Membrane</keyword>
<keyword evidence="1" id="KW-0812">Transmembrane</keyword>
<protein>
    <submittedName>
        <fullName evidence="2">Uncharacterized protein</fullName>
    </submittedName>
</protein>
<feature type="transmembrane region" description="Helical" evidence="1">
    <location>
        <begin position="42"/>
        <end position="64"/>
    </location>
</feature>
<dbReference type="EMBL" id="FTMS01000019">
    <property type="protein sequence ID" value="SIQ94813.1"/>
    <property type="molecule type" value="Genomic_DNA"/>
</dbReference>
<dbReference type="RefSeq" id="WP_076489747.1">
    <property type="nucleotide sequence ID" value="NZ_FTMS01000019.1"/>
</dbReference>
<proteinExistence type="predicted"/>
<keyword evidence="1" id="KW-1133">Transmembrane helix</keyword>
<evidence type="ECO:0000256" key="1">
    <source>
        <dbReference type="SAM" id="Phobius"/>
    </source>
</evidence>
<dbReference type="AlphaFoldDB" id="A0A1N6WXP0"/>
<evidence type="ECO:0000313" key="2">
    <source>
        <dbReference type="EMBL" id="SIQ94813.1"/>
    </source>
</evidence>
<evidence type="ECO:0000313" key="3">
    <source>
        <dbReference type="Proteomes" id="UP000186400"/>
    </source>
</evidence>
<sequence>MDVTVRTKQELKAAVERREPSIIVADPDLAAKIRKVKGAKRLSKWAIGLAVAGATVGGAGLALAPATGGVSAGVGGAAAGLSMGAAAVGGGMSSGVAIAIGALAIVGVAALYALWKDYDVSIERIGPIEGIRLTRRS</sequence>
<reference evidence="2 3" key="1">
    <citation type="submission" date="2017-01" db="EMBL/GenBank/DDBJ databases">
        <authorList>
            <person name="Mah S.A."/>
            <person name="Swanson W.J."/>
            <person name="Moy G.W."/>
            <person name="Vacquier V.D."/>
        </authorList>
    </citation>
    <scope>NUCLEOTIDE SEQUENCE [LARGE SCALE GENOMIC DNA]</scope>
    <source>
        <strain evidence="2 3">ASpG1</strain>
    </source>
</reference>
<name>A0A1N6WXP0_9SPIO</name>